<reference evidence="2" key="2">
    <citation type="submission" date="2015-01" db="EMBL/GenBank/DDBJ databases">
        <title>Evolutionary Origins and Diversification of the Mycorrhizal Mutualists.</title>
        <authorList>
            <consortium name="DOE Joint Genome Institute"/>
            <consortium name="Mycorrhizal Genomics Consortium"/>
            <person name="Kohler A."/>
            <person name="Kuo A."/>
            <person name="Nagy L.G."/>
            <person name="Floudas D."/>
            <person name="Copeland A."/>
            <person name="Barry K.W."/>
            <person name="Cichocki N."/>
            <person name="Veneault-Fourrey C."/>
            <person name="LaButti K."/>
            <person name="Lindquist E.A."/>
            <person name="Lipzen A."/>
            <person name="Lundell T."/>
            <person name="Morin E."/>
            <person name="Murat C."/>
            <person name="Riley R."/>
            <person name="Ohm R."/>
            <person name="Sun H."/>
            <person name="Tunlid A."/>
            <person name="Henrissat B."/>
            <person name="Grigoriev I.V."/>
            <person name="Hibbett D.S."/>
            <person name="Martin F."/>
        </authorList>
    </citation>
    <scope>NUCLEOTIDE SEQUENCE [LARGE SCALE GENOMIC DNA]</scope>
    <source>
        <strain evidence="2">Foug A</strain>
    </source>
</reference>
<feature type="non-terminal residue" evidence="1">
    <location>
        <position position="1"/>
    </location>
</feature>
<reference evidence="1 2" key="1">
    <citation type="submission" date="2014-04" db="EMBL/GenBank/DDBJ databases">
        <authorList>
            <consortium name="DOE Joint Genome Institute"/>
            <person name="Kuo A."/>
            <person name="Kohler A."/>
            <person name="Nagy L.G."/>
            <person name="Floudas D."/>
            <person name="Copeland A."/>
            <person name="Barry K.W."/>
            <person name="Cichocki N."/>
            <person name="Veneault-Fourrey C."/>
            <person name="LaButti K."/>
            <person name="Lindquist E.A."/>
            <person name="Lipzen A."/>
            <person name="Lundell T."/>
            <person name="Morin E."/>
            <person name="Murat C."/>
            <person name="Sun H."/>
            <person name="Tunlid A."/>
            <person name="Henrissat B."/>
            <person name="Grigoriev I.V."/>
            <person name="Hibbett D.S."/>
            <person name="Martin F."/>
            <person name="Nordberg H.P."/>
            <person name="Cantor M.N."/>
            <person name="Hua S.X."/>
        </authorList>
    </citation>
    <scope>NUCLEOTIDE SEQUENCE [LARGE SCALE GENOMIC DNA]</scope>
    <source>
        <strain evidence="1 2">Foug A</strain>
    </source>
</reference>
<name>A0A0C3DE05_9AGAM</name>
<evidence type="ECO:0000313" key="2">
    <source>
        <dbReference type="Proteomes" id="UP000053989"/>
    </source>
</evidence>
<dbReference type="HOGENOM" id="CLU_119163_0_1_1"/>
<dbReference type="AlphaFoldDB" id="A0A0C3DE05"/>
<dbReference type="EMBL" id="KN822079">
    <property type="protein sequence ID" value="KIM58950.1"/>
    <property type="molecule type" value="Genomic_DNA"/>
</dbReference>
<dbReference type="InParanoid" id="A0A0C3DE05"/>
<feature type="non-terminal residue" evidence="1">
    <location>
        <position position="127"/>
    </location>
</feature>
<evidence type="ECO:0000313" key="1">
    <source>
        <dbReference type="EMBL" id="KIM58950.1"/>
    </source>
</evidence>
<sequence length="127" mass="14465">EPKDSIFMRHTDLFNPKQIEHIVNAVTLGEDLTMDEQAVAEALVVEFADVFTCSLSEVLLIPDAKVDLNIAKNARFNTSIRQRPLSPPQKQYMHKWIKQMFDAGMIEHADITQIKHIAPTVLTQKTH</sequence>
<dbReference type="Proteomes" id="UP000053989">
    <property type="component" value="Unassembled WGS sequence"/>
</dbReference>
<organism evidence="1 2">
    <name type="scientific">Scleroderma citrinum Foug A</name>
    <dbReference type="NCBI Taxonomy" id="1036808"/>
    <lineage>
        <taxon>Eukaryota</taxon>
        <taxon>Fungi</taxon>
        <taxon>Dikarya</taxon>
        <taxon>Basidiomycota</taxon>
        <taxon>Agaricomycotina</taxon>
        <taxon>Agaricomycetes</taxon>
        <taxon>Agaricomycetidae</taxon>
        <taxon>Boletales</taxon>
        <taxon>Sclerodermatineae</taxon>
        <taxon>Sclerodermataceae</taxon>
        <taxon>Scleroderma</taxon>
    </lineage>
</organism>
<accession>A0A0C3DE05</accession>
<gene>
    <name evidence="1" type="ORF">SCLCIDRAFT_76242</name>
</gene>
<proteinExistence type="predicted"/>
<dbReference type="STRING" id="1036808.A0A0C3DE05"/>
<protein>
    <submittedName>
        <fullName evidence="1">Uncharacterized protein</fullName>
    </submittedName>
</protein>
<dbReference type="OrthoDB" id="3363652at2759"/>
<keyword evidence="2" id="KW-1185">Reference proteome</keyword>